<protein>
    <submittedName>
        <fullName evidence="1">Uncharacterized protein</fullName>
    </submittedName>
</protein>
<organism evidence="1 2">
    <name type="scientific">Flemingia macrophylla</name>
    <dbReference type="NCBI Taxonomy" id="520843"/>
    <lineage>
        <taxon>Eukaryota</taxon>
        <taxon>Viridiplantae</taxon>
        <taxon>Streptophyta</taxon>
        <taxon>Embryophyta</taxon>
        <taxon>Tracheophyta</taxon>
        <taxon>Spermatophyta</taxon>
        <taxon>Magnoliopsida</taxon>
        <taxon>eudicotyledons</taxon>
        <taxon>Gunneridae</taxon>
        <taxon>Pentapetalae</taxon>
        <taxon>rosids</taxon>
        <taxon>fabids</taxon>
        <taxon>Fabales</taxon>
        <taxon>Fabaceae</taxon>
        <taxon>Papilionoideae</taxon>
        <taxon>50 kb inversion clade</taxon>
        <taxon>NPAAA clade</taxon>
        <taxon>indigoferoid/millettioid clade</taxon>
        <taxon>Phaseoleae</taxon>
        <taxon>Flemingia</taxon>
    </lineage>
</organism>
<evidence type="ECO:0000313" key="1">
    <source>
        <dbReference type="EMBL" id="KAL2335597.1"/>
    </source>
</evidence>
<keyword evidence="2" id="KW-1185">Reference proteome</keyword>
<dbReference type="EMBL" id="JBGMDY010000005">
    <property type="protein sequence ID" value="KAL2335597.1"/>
    <property type="molecule type" value="Genomic_DNA"/>
</dbReference>
<evidence type="ECO:0000313" key="2">
    <source>
        <dbReference type="Proteomes" id="UP001603857"/>
    </source>
</evidence>
<gene>
    <name evidence="1" type="ORF">Fmac_016810</name>
</gene>
<name>A0ABD1MJ71_9FABA</name>
<dbReference type="AlphaFoldDB" id="A0ABD1MJ71"/>
<accession>A0ABD1MJ71</accession>
<sequence length="94" mass="10703">MLKEAKKIVFFLPYRAFSSTPEKIPTLYSFLQPSVFPLTKKQSRTHFSATINHTPTHRSSLIDSIRNLTNVDAALKDKGFSADATTTELLIKWF</sequence>
<dbReference type="Proteomes" id="UP001603857">
    <property type="component" value="Unassembled WGS sequence"/>
</dbReference>
<comment type="caution">
    <text evidence="1">The sequence shown here is derived from an EMBL/GenBank/DDBJ whole genome shotgun (WGS) entry which is preliminary data.</text>
</comment>
<proteinExistence type="predicted"/>
<reference evidence="1 2" key="1">
    <citation type="submission" date="2024-08" db="EMBL/GenBank/DDBJ databases">
        <title>Insights into the chromosomal genome structure of Flemingia macrophylla.</title>
        <authorList>
            <person name="Ding Y."/>
            <person name="Zhao Y."/>
            <person name="Bi W."/>
            <person name="Wu M."/>
            <person name="Zhao G."/>
            <person name="Gong Y."/>
            <person name="Li W."/>
            <person name="Zhang P."/>
        </authorList>
    </citation>
    <scope>NUCLEOTIDE SEQUENCE [LARGE SCALE GENOMIC DNA]</scope>
    <source>
        <strain evidence="1">DYQJB</strain>
        <tissue evidence="1">Leaf</tissue>
    </source>
</reference>